<evidence type="ECO:0000256" key="5">
    <source>
        <dbReference type="ARBA" id="ARBA00023277"/>
    </source>
</evidence>
<dbReference type="PANTHER" id="PTHR37831:SF1">
    <property type="entry name" value="D-RIBOSE PYRANASE"/>
    <property type="match status" value="1"/>
</dbReference>
<keyword evidence="5" id="KW-0119">Carbohydrate metabolism</keyword>
<dbReference type="Gene3D" id="3.40.1650.10">
    <property type="entry name" value="RbsD-like domain"/>
    <property type="match status" value="1"/>
</dbReference>
<evidence type="ECO:0000256" key="4">
    <source>
        <dbReference type="ARBA" id="ARBA00023235"/>
    </source>
</evidence>
<evidence type="ECO:0000313" key="7">
    <source>
        <dbReference type="Proteomes" id="UP000295008"/>
    </source>
</evidence>
<dbReference type="GO" id="GO:0005829">
    <property type="term" value="C:cytosol"/>
    <property type="evidence" value="ECO:0007669"/>
    <property type="project" value="TreeGrafter"/>
</dbReference>
<keyword evidence="7" id="KW-1185">Reference proteome</keyword>
<dbReference type="Pfam" id="PF05025">
    <property type="entry name" value="RbsD_FucU"/>
    <property type="match status" value="1"/>
</dbReference>
<name>A0A4R1R5V8_HYDET</name>
<dbReference type="EMBL" id="SLUN01000035">
    <property type="protein sequence ID" value="TCL60860.1"/>
    <property type="molecule type" value="Genomic_DNA"/>
</dbReference>
<proteinExistence type="predicted"/>
<dbReference type="GO" id="GO:0062193">
    <property type="term" value="F:D-ribose pyranase activity"/>
    <property type="evidence" value="ECO:0007669"/>
    <property type="project" value="UniProtKB-EC"/>
</dbReference>
<dbReference type="Proteomes" id="UP000295008">
    <property type="component" value="Unassembled WGS sequence"/>
</dbReference>
<evidence type="ECO:0000256" key="2">
    <source>
        <dbReference type="ARBA" id="ARBA00012862"/>
    </source>
</evidence>
<comment type="catalytic activity">
    <reaction evidence="1">
        <text>beta-D-ribopyranose = beta-D-ribofuranose</text>
        <dbReference type="Rhea" id="RHEA:25432"/>
        <dbReference type="ChEBI" id="CHEBI:27476"/>
        <dbReference type="ChEBI" id="CHEBI:47002"/>
        <dbReference type="EC" id="5.4.99.62"/>
    </reaction>
</comment>
<dbReference type="GO" id="GO:0016872">
    <property type="term" value="F:intramolecular lyase activity"/>
    <property type="evidence" value="ECO:0007669"/>
    <property type="project" value="InterPro"/>
</dbReference>
<reference evidence="6 7" key="1">
    <citation type="submission" date="2019-03" db="EMBL/GenBank/DDBJ databases">
        <title>Genomic Encyclopedia of Type Strains, Phase IV (KMG-IV): sequencing the most valuable type-strain genomes for metagenomic binning, comparative biology and taxonomic classification.</title>
        <authorList>
            <person name="Goeker M."/>
        </authorList>
    </citation>
    <scope>NUCLEOTIDE SEQUENCE [LARGE SCALE GENOMIC DNA]</scope>
    <source>
        <strain evidence="6 7">LX-B</strain>
    </source>
</reference>
<dbReference type="SUPFAM" id="SSF102546">
    <property type="entry name" value="RbsD-like"/>
    <property type="match status" value="1"/>
</dbReference>
<dbReference type="AlphaFoldDB" id="A0A4R1R5V8"/>
<evidence type="ECO:0000256" key="1">
    <source>
        <dbReference type="ARBA" id="ARBA00000223"/>
    </source>
</evidence>
<dbReference type="InterPro" id="IPR023750">
    <property type="entry name" value="RbsD-like_sf"/>
</dbReference>
<dbReference type="EC" id="5.4.99.62" evidence="2"/>
<dbReference type="GO" id="GO:0019303">
    <property type="term" value="P:D-ribose catabolic process"/>
    <property type="evidence" value="ECO:0007669"/>
    <property type="project" value="TreeGrafter"/>
</dbReference>
<comment type="caution">
    <text evidence="6">The sequence shown here is derived from an EMBL/GenBank/DDBJ whole genome shotgun (WGS) entry which is preliminary data.</text>
</comment>
<evidence type="ECO:0000313" key="6">
    <source>
        <dbReference type="EMBL" id="TCL60860.1"/>
    </source>
</evidence>
<organism evidence="6 7">
    <name type="scientific">Hydrogenispora ethanolica</name>
    <dbReference type="NCBI Taxonomy" id="1082276"/>
    <lineage>
        <taxon>Bacteria</taxon>
        <taxon>Bacillati</taxon>
        <taxon>Bacillota</taxon>
        <taxon>Hydrogenispora</taxon>
    </lineage>
</organism>
<dbReference type="InterPro" id="IPR007721">
    <property type="entry name" value="RbsD_FucU"/>
</dbReference>
<gene>
    <name evidence="6" type="ORF">EDC14_103519</name>
</gene>
<sequence length="64" mass="6892">MRRICQQVKDSDEVWKMKKSGILNAPLSGALAELGHYDTAVICDAGLPIPGTSRRIDLALVPGD</sequence>
<keyword evidence="4" id="KW-0413">Isomerase</keyword>
<evidence type="ECO:0000256" key="3">
    <source>
        <dbReference type="ARBA" id="ARBA00022490"/>
    </source>
</evidence>
<dbReference type="PANTHER" id="PTHR37831">
    <property type="entry name" value="D-RIBOSE PYRANASE"/>
    <property type="match status" value="1"/>
</dbReference>
<dbReference type="InterPro" id="IPR023064">
    <property type="entry name" value="D-ribose_pyranase"/>
</dbReference>
<dbReference type="GO" id="GO:0048029">
    <property type="term" value="F:monosaccharide binding"/>
    <property type="evidence" value="ECO:0007669"/>
    <property type="project" value="InterPro"/>
</dbReference>
<accession>A0A4R1R5V8</accession>
<protein>
    <recommendedName>
        <fullName evidence="2">D-ribose pyranase</fullName>
        <ecNumber evidence="2">5.4.99.62</ecNumber>
    </recommendedName>
</protein>
<keyword evidence="3" id="KW-0963">Cytoplasm</keyword>